<proteinExistence type="predicted"/>
<gene>
    <name evidence="1" type="ORF">METZ01_LOCUS515424</name>
</gene>
<reference evidence="1" key="1">
    <citation type="submission" date="2018-05" db="EMBL/GenBank/DDBJ databases">
        <authorList>
            <person name="Lanie J.A."/>
            <person name="Ng W.-L."/>
            <person name="Kazmierczak K.M."/>
            <person name="Andrzejewski T.M."/>
            <person name="Davidsen T.M."/>
            <person name="Wayne K.J."/>
            <person name="Tettelin H."/>
            <person name="Glass J.I."/>
            <person name="Rusch D."/>
            <person name="Podicherti R."/>
            <person name="Tsui H.-C.T."/>
            <person name="Winkler M.E."/>
        </authorList>
    </citation>
    <scope>NUCLEOTIDE SEQUENCE</scope>
</reference>
<dbReference type="EMBL" id="UINC01230439">
    <property type="protein sequence ID" value="SVE62570.1"/>
    <property type="molecule type" value="Genomic_DNA"/>
</dbReference>
<sequence length="39" mass="4480">MEKYISDHSYDLHPIQKEILSHNASLGDVKRMQVPVTQA</sequence>
<protein>
    <submittedName>
        <fullName evidence="1">Uncharacterized protein</fullName>
    </submittedName>
</protein>
<organism evidence="1">
    <name type="scientific">marine metagenome</name>
    <dbReference type="NCBI Taxonomy" id="408172"/>
    <lineage>
        <taxon>unclassified sequences</taxon>
        <taxon>metagenomes</taxon>
        <taxon>ecological metagenomes</taxon>
    </lineage>
</organism>
<dbReference type="AlphaFoldDB" id="A0A383F233"/>
<evidence type="ECO:0000313" key="1">
    <source>
        <dbReference type="EMBL" id="SVE62570.1"/>
    </source>
</evidence>
<feature type="non-terminal residue" evidence="1">
    <location>
        <position position="39"/>
    </location>
</feature>
<name>A0A383F233_9ZZZZ</name>
<accession>A0A383F233</accession>